<dbReference type="Pfam" id="PF13280">
    <property type="entry name" value="WYL"/>
    <property type="match status" value="1"/>
</dbReference>
<proteinExistence type="predicted"/>
<gene>
    <name evidence="3" type="ORF">B1s21160_03185</name>
</gene>
<evidence type="ECO:0000313" key="4">
    <source>
        <dbReference type="Proteomes" id="UP000217171"/>
    </source>
</evidence>
<evidence type="ECO:0000313" key="3">
    <source>
        <dbReference type="EMBL" id="ASY13335.1"/>
    </source>
</evidence>
<dbReference type="InterPro" id="IPR057727">
    <property type="entry name" value="WCX_dom"/>
</dbReference>
<dbReference type="OrthoDB" id="3268930at2"/>
<dbReference type="Pfam" id="PF25583">
    <property type="entry name" value="WCX"/>
    <property type="match status" value="1"/>
</dbReference>
<dbReference type="RefSeq" id="WP_095672402.1">
    <property type="nucleotide sequence ID" value="NZ_CP016771.1"/>
</dbReference>
<dbReference type="PANTHER" id="PTHR34580">
    <property type="match status" value="1"/>
</dbReference>
<dbReference type="EMBL" id="CP016771">
    <property type="protein sequence ID" value="ASY13335.1"/>
    <property type="molecule type" value="Genomic_DNA"/>
</dbReference>
<dbReference type="GO" id="GO:0000502">
    <property type="term" value="C:proteasome complex"/>
    <property type="evidence" value="ECO:0007669"/>
    <property type="project" value="UniProtKB-KW"/>
</dbReference>
<accession>A0A249K9C5</accession>
<organism evidence="3 4">
    <name type="scientific">Candidatus Nanopelagicus hibericus</name>
    <dbReference type="NCBI Taxonomy" id="1884915"/>
    <lineage>
        <taxon>Bacteria</taxon>
        <taxon>Bacillati</taxon>
        <taxon>Actinomycetota</taxon>
        <taxon>Actinomycetes</taxon>
        <taxon>Candidatus Nanopelagicales</taxon>
        <taxon>Candidatus Nanopelagicaceae</taxon>
        <taxon>Candidatus Nanopelagicus</taxon>
    </lineage>
</organism>
<feature type="domain" description="WCX" evidence="2">
    <location>
        <begin position="234"/>
        <end position="303"/>
    </location>
</feature>
<dbReference type="PANTHER" id="PTHR34580:SF3">
    <property type="entry name" value="PROTEIN PAFB"/>
    <property type="match status" value="1"/>
</dbReference>
<keyword evidence="3" id="KW-0647">Proteasome</keyword>
<sequence>MSAQKTERLINLTLALLATKKYLTKAEIFTTVAGYTGTPETMERMFERDKDELRELGIEIEVGGLDPLFEDDLGYLIRSETFQLDVNQFENEELLYLTMSVNLWHNSALQANSKAALLKIQSLSGPIESDAVNLPVISDTENSKTLSTAFDSVEKRYGLNFQYKGSERNVQPYGLYLQDGFWYLVAKEKEDIKSFKMQRIEGKLSKIGKEFAFIKPAEFDLAIFLAKSRLEKKEVAVLRVRKNQGHALRSKYSVIEIDDEWDQMDIEYGFDQEIIQTILWYGPNVLVEKPEKLRLEIKSRLQVLANG</sequence>
<dbReference type="InterPro" id="IPR026881">
    <property type="entry name" value="WYL_dom"/>
</dbReference>
<feature type="domain" description="WYL" evidence="1">
    <location>
        <begin position="145"/>
        <end position="201"/>
    </location>
</feature>
<dbReference type="AlphaFoldDB" id="A0A249K9C5"/>
<dbReference type="InterPro" id="IPR051534">
    <property type="entry name" value="CBASS_pafABC_assoc_protein"/>
</dbReference>
<keyword evidence="4" id="KW-1185">Reference proteome</keyword>
<dbReference type="PROSITE" id="PS52050">
    <property type="entry name" value="WYL"/>
    <property type="match status" value="1"/>
</dbReference>
<evidence type="ECO:0000259" key="2">
    <source>
        <dbReference type="Pfam" id="PF25583"/>
    </source>
</evidence>
<protein>
    <submittedName>
        <fullName evidence="3">Proteasome accessory factor B</fullName>
    </submittedName>
</protein>
<name>A0A249K9C5_9ACTN</name>
<reference evidence="3 4" key="1">
    <citation type="submission" date="2016-07" db="EMBL/GenBank/DDBJ databases">
        <title>High microdiversification within the ubiquitous acI lineage of Actinobacteria.</title>
        <authorList>
            <person name="Neuenschwander S.M."/>
            <person name="Salcher M."/>
            <person name="Ghai R."/>
            <person name="Pernthaler J."/>
        </authorList>
    </citation>
    <scope>NUCLEOTIDE SEQUENCE [LARGE SCALE GENOMIC DNA]</scope>
    <source>
        <strain evidence="3">MMS-21-160</strain>
    </source>
</reference>
<evidence type="ECO:0000259" key="1">
    <source>
        <dbReference type="Pfam" id="PF13280"/>
    </source>
</evidence>
<dbReference type="KEGG" id="nhi:B1s21160_03185"/>
<dbReference type="Proteomes" id="UP000217171">
    <property type="component" value="Chromosome"/>
</dbReference>